<protein>
    <submittedName>
        <fullName evidence="1">Uncharacterized protein</fullName>
    </submittedName>
</protein>
<accession>A0AAD4BCG8</accession>
<reference evidence="1" key="1">
    <citation type="submission" date="2019-10" db="EMBL/GenBank/DDBJ databases">
        <authorList>
            <consortium name="DOE Joint Genome Institute"/>
            <person name="Kuo A."/>
            <person name="Miyauchi S."/>
            <person name="Kiss E."/>
            <person name="Drula E."/>
            <person name="Kohler A."/>
            <person name="Sanchez-Garcia M."/>
            <person name="Andreopoulos B."/>
            <person name="Barry K.W."/>
            <person name="Bonito G."/>
            <person name="Buee M."/>
            <person name="Carver A."/>
            <person name="Chen C."/>
            <person name="Cichocki N."/>
            <person name="Clum A."/>
            <person name="Culley D."/>
            <person name="Crous P.W."/>
            <person name="Fauchery L."/>
            <person name="Girlanda M."/>
            <person name="Hayes R."/>
            <person name="Keri Z."/>
            <person name="LaButti K."/>
            <person name="Lipzen A."/>
            <person name="Lombard V."/>
            <person name="Magnuson J."/>
            <person name="Maillard F."/>
            <person name="Morin E."/>
            <person name="Murat C."/>
            <person name="Nolan M."/>
            <person name="Ohm R."/>
            <person name="Pangilinan J."/>
            <person name="Pereira M."/>
            <person name="Perotto S."/>
            <person name="Peter M."/>
            <person name="Riley R."/>
            <person name="Sitrit Y."/>
            <person name="Stielow B."/>
            <person name="Szollosi G."/>
            <person name="Zifcakova L."/>
            <person name="Stursova M."/>
            <person name="Spatafora J.W."/>
            <person name="Tedersoo L."/>
            <person name="Vaario L.-M."/>
            <person name="Yamada A."/>
            <person name="Yan M."/>
            <person name="Wang P."/>
            <person name="Xu J."/>
            <person name="Bruns T."/>
            <person name="Baldrian P."/>
            <person name="Vilgalys R."/>
            <person name="Henrissat B."/>
            <person name="Grigoriev I.V."/>
            <person name="Hibbett D."/>
            <person name="Nagy L.G."/>
            <person name="Martin F.M."/>
        </authorList>
    </citation>
    <scope>NUCLEOTIDE SEQUENCE</scope>
    <source>
        <strain evidence="1">BED1</strain>
    </source>
</reference>
<evidence type="ECO:0000313" key="2">
    <source>
        <dbReference type="EMBL" id="KAF8425358.1"/>
    </source>
</evidence>
<dbReference type="Proteomes" id="UP001194468">
    <property type="component" value="Unassembled WGS sequence"/>
</dbReference>
<reference evidence="1" key="2">
    <citation type="journal article" date="2020" name="Nat. Commun.">
        <title>Large-scale genome sequencing of mycorrhizal fungi provides insights into the early evolution of symbiotic traits.</title>
        <authorList>
            <person name="Miyauchi S."/>
            <person name="Kiss E."/>
            <person name="Kuo A."/>
            <person name="Drula E."/>
            <person name="Kohler A."/>
            <person name="Sanchez-Garcia M."/>
            <person name="Morin E."/>
            <person name="Andreopoulos B."/>
            <person name="Barry K.W."/>
            <person name="Bonito G."/>
            <person name="Buee M."/>
            <person name="Carver A."/>
            <person name="Chen C."/>
            <person name="Cichocki N."/>
            <person name="Clum A."/>
            <person name="Culley D."/>
            <person name="Crous P.W."/>
            <person name="Fauchery L."/>
            <person name="Girlanda M."/>
            <person name="Hayes R.D."/>
            <person name="Keri Z."/>
            <person name="LaButti K."/>
            <person name="Lipzen A."/>
            <person name="Lombard V."/>
            <person name="Magnuson J."/>
            <person name="Maillard F."/>
            <person name="Murat C."/>
            <person name="Nolan M."/>
            <person name="Ohm R.A."/>
            <person name="Pangilinan J."/>
            <person name="Pereira M.F."/>
            <person name="Perotto S."/>
            <person name="Peter M."/>
            <person name="Pfister S."/>
            <person name="Riley R."/>
            <person name="Sitrit Y."/>
            <person name="Stielow J.B."/>
            <person name="Szollosi G."/>
            <person name="Zifcakova L."/>
            <person name="Stursova M."/>
            <person name="Spatafora J.W."/>
            <person name="Tedersoo L."/>
            <person name="Vaario L.M."/>
            <person name="Yamada A."/>
            <person name="Yan M."/>
            <person name="Wang P."/>
            <person name="Xu J."/>
            <person name="Bruns T."/>
            <person name="Baldrian P."/>
            <person name="Vilgalys R."/>
            <person name="Dunand C."/>
            <person name="Henrissat B."/>
            <person name="Grigoriev I.V."/>
            <person name="Hibbett D."/>
            <person name="Nagy L.G."/>
            <person name="Martin F.M."/>
        </authorList>
    </citation>
    <scope>NUCLEOTIDE SEQUENCE</scope>
    <source>
        <strain evidence="1">BED1</strain>
    </source>
</reference>
<organism evidence="1 3">
    <name type="scientific">Boletus edulis BED1</name>
    <dbReference type="NCBI Taxonomy" id="1328754"/>
    <lineage>
        <taxon>Eukaryota</taxon>
        <taxon>Fungi</taxon>
        <taxon>Dikarya</taxon>
        <taxon>Basidiomycota</taxon>
        <taxon>Agaricomycotina</taxon>
        <taxon>Agaricomycetes</taxon>
        <taxon>Agaricomycetidae</taxon>
        <taxon>Boletales</taxon>
        <taxon>Boletineae</taxon>
        <taxon>Boletaceae</taxon>
        <taxon>Boletoideae</taxon>
        <taxon>Boletus</taxon>
    </lineage>
</organism>
<evidence type="ECO:0000313" key="3">
    <source>
        <dbReference type="Proteomes" id="UP001194468"/>
    </source>
</evidence>
<evidence type="ECO:0000313" key="1">
    <source>
        <dbReference type="EMBL" id="KAF8417610.1"/>
    </source>
</evidence>
<comment type="caution">
    <text evidence="1">The sequence shown here is derived from an EMBL/GenBank/DDBJ whole genome shotgun (WGS) entry which is preliminary data.</text>
</comment>
<keyword evidence="3" id="KW-1185">Reference proteome</keyword>
<dbReference type="AlphaFoldDB" id="A0AAD4BCG8"/>
<dbReference type="EMBL" id="WHUW01000096">
    <property type="protein sequence ID" value="KAF8425358.1"/>
    <property type="molecule type" value="Genomic_DNA"/>
</dbReference>
<gene>
    <name evidence="1" type="ORF">L210DRAFT_2472612</name>
    <name evidence="2" type="ORF">L210DRAFT_73910</name>
</gene>
<proteinExistence type="predicted"/>
<sequence length="112" mass="12888">MHSSLSLFYLHVADEEEDSYERDGWETISMDGQIVSIRTSTIDEKYPTVPRLFALRPIVASRMWMALRHLRGVSSIVHLFGLSFRYQHEQGINCVMKDNHATRLSTIKCTTG</sequence>
<name>A0AAD4BCG8_BOLED</name>
<dbReference type="EMBL" id="WHUW01000218">
    <property type="protein sequence ID" value="KAF8417610.1"/>
    <property type="molecule type" value="Genomic_DNA"/>
</dbReference>